<dbReference type="EMBL" id="JASNQZ010000013">
    <property type="protein sequence ID" value="KAL0948691.1"/>
    <property type="molecule type" value="Genomic_DNA"/>
</dbReference>
<proteinExistence type="predicted"/>
<keyword evidence="2" id="KW-1185">Reference proteome</keyword>
<sequence>MRGSEDGPAISTPLYAQKRPAVGIIQKGWLARKKESLLSAAQLSSTWRNLRRTGKMPASDTTLFLGINGNFRLKRKIVSNEENDPSLSKGWAYIVEEKAFKVHITGSTHEVETSTCSSYKAISEAKPRQDHWLSLHRASYRRCIARDFKRAMSVRGYPQRRKLHQH</sequence>
<dbReference type="InterPro" id="IPR040521">
    <property type="entry name" value="KDZ"/>
</dbReference>
<evidence type="ECO:0000313" key="1">
    <source>
        <dbReference type="EMBL" id="KAL0948691.1"/>
    </source>
</evidence>
<gene>
    <name evidence="1" type="ORF">HGRIS_010492</name>
</gene>
<evidence type="ECO:0000313" key="2">
    <source>
        <dbReference type="Proteomes" id="UP001556367"/>
    </source>
</evidence>
<reference evidence="2" key="1">
    <citation type="submission" date="2024-06" db="EMBL/GenBank/DDBJ databases">
        <title>Multi-omics analyses provide insights into the biosynthesis of the anticancer antibiotic pleurotin in Hohenbuehelia grisea.</title>
        <authorList>
            <person name="Weaver J.A."/>
            <person name="Alberti F."/>
        </authorList>
    </citation>
    <scope>NUCLEOTIDE SEQUENCE [LARGE SCALE GENOMIC DNA]</scope>
    <source>
        <strain evidence="2">T-177</strain>
    </source>
</reference>
<dbReference type="Pfam" id="PF18758">
    <property type="entry name" value="KDZ"/>
    <property type="match status" value="1"/>
</dbReference>
<protein>
    <submittedName>
        <fullName evidence="1">Uncharacterized protein</fullName>
    </submittedName>
</protein>
<organism evidence="1 2">
    <name type="scientific">Hohenbuehelia grisea</name>
    <dbReference type="NCBI Taxonomy" id="104357"/>
    <lineage>
        <taxon>Eukaryota</taxon>
        <taxon>Fungi</taxon>
        <taxon>Dikarya</taxon>
        <taxon>Basidiomycota</taxon>
        <taxon>Agaricomycotina</taxon>
        <taxon>Agaricomycetes</taxon>
        <taxon>Agaricomycetidae</taxon>
        <taxon>Agaricales</taxon>
        <taxon>Pleurotineae</taxon>
        <taxon>Pleurotaceae</taxon>
        <taxon>Hohenbuehelia</taxon>
    </lineage>
</organism>
<name>A0ABR3IZ95_9AGAR</name>
<dbReference type="Proteomes" id="UP001556367">
    <property type="component" value="Unassembled WGS sequence"/>
</dbReference>
<accession>A0ABR3IZ95</accession>
<comment type="caution">
    <text evidence="1">The sequence shown here is derived from an EMBL/GenBank/DDBJ whole genome shotgun (WGS) entry which is preliminary data.</text>
</comment>